<dbReference type="PANTHER" id="PTHR24421">
    <property type="entry name" value="NITRATE/NITRITE SENSOR PROTEIN NARX-RELATED"/>
    <property type="match status" value="1"/>
</dbReference>
<reference evidence="13 14" key="1">
    <citation type="submission" date="2016-11" db="EMBL/GenBank/DDBJ databases">
        <title>Paenibacillus species isolates.</title>
        <authorList>
            <person name="Beno S.M."/>
        </authorList>
    </citation>
    <scope>NUCLEOTIDE SEQUENCE [LARGE SCALE GENOMIC DNA]</scope>
    <source>
        <strain evidence="13 14">FSL R5-0378</strain>
    </source>
</reference>
<evidence type="ECO:0000256" key="8">
    <source>
        <dbReference type="ARBA" id="ARBA00023012"/>
    </source>
</evidence>
<comment type="catalytic activity">
    <reaction evidence="1">
        <text>ATP + protein L-histidine = ADP + protein N-phospho-L-histidine.</text>
        <dbReference type="EC" id="2.7.13.3"/>
    </reaction>
</comment>
<name>A0A1R1F538_9BACL</name>
<dbReference type="PANTHER" id="PTHR24421:SF10">
    <property type="entry name" value="NITRATE_NITRITE SENSOR PROTEIN NARQ"/>
    <property type="match status" value="1"/>
</dbReference>
<accession>A0A1R1F538</accession>
<feature type="coiled-coil region" evidence="9">
    <location>
        <begin position="54"/>
        <end position="81"/>
    </location>
</feature>
<evidence type="ECO:0000256" key="9">
    <source>
        <dbReference type="SAM" id="Coils"/>
    </source>
</evidence>
<evidence type="ECO:0000313" key="13">
    <source>
        <dbReference type="EMBL" id="OMF59122.1"/>
    </source>
</evidence>
<keyword evidence="9" id="KW-0175">Coiled coil</keyword>
<dbReference type="STRING" id="297318.BK138_07070"/>
<protein>
    <recommendedName>
        <fullName evidence="2">histidine kinase</fullName>
        <ecNumber evidence="2">2.7.13.3</ecNumber>
    </recommendedName>
</protein>
<evidence type="ECO:0000256" key="3">
    <source>
        <dbReference type="ARBA" id="ARBA00022553"/>
    </source>
</evidence>
<keyword evidence="10" id="KW-0812">Transmembrane</keyword>
<dbReference type="GO" id="GO:0005524">
    <property type="term" value="F:ATP binding"/>
    <property type="evidence" value="ECO:0007669"/>
    <property type="project" value="UniProtKB-KW"/>
</dbReference>
<dbReference type="RefSeq" id="WP_076169499.1">
    <property type="nucleotide sequence ID" value="NZ_MRTP01000001.1"/>
</dbReference>
<evidence type="ECO:0000256" key="4">
    <source>
        <dbReference type="ARBA" id="ARBA00022679"/>
    </source>
</evidence>
<dbReference type="CDD" id="cd16917">
    <property type="entry name" value="HATPase_UhpB-NarQ-NarX-like"/>
    <property type="match status" value="1"/>
</dbReference>
<keyword evidence="10" id="KW-0472">Membrane</keyword>
<evidence type="ECO:0000256" key="7">
    <source>
        <dbReference type="ARBA" id="ARBA00022840"/>
    </source>
</evidence>
<dbReference type="Gene3D" id="3.30.565.10">
    <property type="entry name" value="Histidine kinase-like ATPase, C-terminal domain"/>
    <property type="match status" value="1"/>
</dbReference>
<evidence type="ECO:0000259" key="11">
    <source>
        <dbReference type="Pfam" id="PF02518"/>
    </source>
</evidence>
<keyword evidence="8" id="KW-0902">Two-component regulatory system</keyword>
<dbReference type="Pfam" id="PF07730">
    <property type="entry name" value="HisKA_3"/>
    <property type="match status" value="1"/>
</dbReference>
<dbReference type="InterPro" id="IPR003594">
    <property type="entry name" value="HATPase_dom"/>
</dbReference>
<comment type="caution">
    <text evidence="13">The sequence shown here is derived from an EMBL/GenBank/DDBJ whole genome shotgun (WGS) entry which is preliminary data.</text>
</comment>
<dbReference type="SUPFAM" id="SSF55874">
    <property type="entry name" value="ATPase domain of HSP90 chaperone/DNA topoisomerase II/histidine kinase"/>
    <property type="match status" value="1"/>
</dbReference>
<evidence type="ECO:0000256" key="5">
    <source>
        <dbReference type="ARBA" id="ARBA00022741"/>
    </source>
</evidence>
<dbReference type="EC" id="2.7.13.3" evidence="2"/>
<keyword evidence="3" id="KW-0597">Phosphoprotein</keyword>
<evidence type="ECO:0000313" key="14">
    <source>
        <dbReference type="Proteomes" id="UP000187172"/>
    </source>
</evidence>
<keyword evidence="7" id="KW-0067">ATP-binding</keyword>
<gene>
    <name evidence="13" type="ORF">BK138_07070</name>
</gene>
<evidence type="ECO:0000259" key="12">
    <source>
        <dbReference type="Pfam" id="PF07730"/>
    </source>
</evidence>
<evidence type="ECO:0000256" key="1">
    <source>
        <dbReference type="ARBA" id="ARBA00000085"/>
    </source>
</evidence>
<dbReference type="Proteomes" id="UP000187172">
    <property type="component" value="Unassembled WGS sequence"/>
</dbReference>
<dbReference type="AlphaFoldDB" id="A0A1R1F538"/>
<dbReference type="InterPro" id="IPR050482">
    <property type="entry name" value="Sensor_HK_TwoCompSys"/>
</dbReference>
<keyword evidence="14" id="KW-1185">Reference proteome</keyword>
<keyword evidence="6 13" id="KW-0418">Kinase</keyword>
<keyword evidence="4" id="KW-0808">Transferase</keyword>
<keyword evidence="5" id="KW-0547">Nucleotide-binding</keyword>
<evidence type="ECO:0000256" key="6">
    <source>
        <dbReference type="ARBA" id="ARBA00022777"/>
    </source>
</evidence>
<dbReference type="GO" id="GO:0046983">
    <property type="term" value="F:protein dimerization activity"/>
    <property type="evidence" value="ECO:0007669"/>
    <property type="project" value="InterPro"/>
</dbReference>
<keyword evidence="10" id="KW-1133">Transmembrane helix</keyword>
<feature type="domain" description="Signal transduction histidine kinase subgroup 3 dimerisation and phosphoacceptor" evidence="12">
    <location>
        <begin position="80"/>
        <end position="141"/>
    </location>
</feature>
<dbReference type="GO" id="GO:0016020">
    <property type="term" value="C:membrane"/>
    <property type="evidence" value="ECO:0007669"/>
    <property type="project" value="InterPro"/>
</dbReference>
<evidence type="ECO:0000256" key="2">
    <source>
        <dbReference type="ARBA" id="ARBA00012438"/>
    </source>
</evidence>
<organism evidence="13 14">
    <name type="scientific">Paenibacillus rhizosphaerae</name>
    <dbReference type="NCBI Taxonomy" id="297318"/>
    <lineage>
        <taxon>Bacteria</taxon>
        <taxon>Bacillati</taxon>
        <taxon>Bacillota</taxon>
        <taxon>Bacilli</taxon>
        <taxon>Bacillales</taxon>
        <taxon>Paenibacillaceae</taxon>
        <taxon>Paenibacillus</taxon>
    </lineage>
</organism>
<dbReference type="InterPro" id="IPR036890">
    <property type="entry name" value="HATPase_C_sf"/>
</dbReference>
<proteinExistence type="predicted"/>
<sequence>MSYKQIKWMILIIPTLAVGIWEYARHAFLMPYISMKVGNFLTPVFLFFISMTLLSMLFRRLEQVQEELNRERAEKAALEERDLLARELHDGIAQSLFLLSVKMDRAESRGRGARESADFQELRKSVHEVNRYVRQAIANLRYPESPEEREYQASMRSRIEHTAKETLIQPWIEWSIPDAALSAKEKVELLACIREALLNIHKHAHATKVTIKGTLDGRGWTVFVDDNGRGIHTDPFHLKDRYGLRIMKERAEELGWKMLILPMQRGSRVEIRKEAHNH</sequence>
<feature type="transmembrane region" description="Helical" evidence="10">
    <location>
        <begin position="37"/>
        <end position="58"/>
    </location>
</feature>
<feature type="transmembrane region" description="Helical" evidence="10">
    <location>
        <begin position="6"/>
        <end position="25"/>
    </location>
</feature>
<feature type="domain" description="Histidine kinase/HSP90-like ATPase" evidence="11">
    <location>
        <begin position="188"/>
        <end position="272"/>
    </location>
</feature>
<dbReference type="GO" id="GO:0000155">
    <property type="term" value="F:phosphorelay sensor kinase activity"/>
    <property type="evidence" value="ECO:0007669"/>
    <property type="project" value="InterPro"/>
</dbReference>
<dbReference type="EMBL" id="MRTP01000001">
    <property type="protein sequence ID" value="OMF59122.1"/>
    <property type="molecule type" value="Genomic_DNA"/>
</dbReference>
<evidence type="ECO:0000256" key="10">
    <source>
        <dbReference type="SAM" id="Phobius"/>
    </source>
</evidence>
<dbReference type="Gene3D" id="1.20.5.1930">
    <property type="match status" value="1"/>
</dbReference>
<dbReference type="InterPro" id="IPR011712">
    <property type="entry name" value="Sig_transdc_His_kin_sub3_dim/P"/>
</dbReference>
<dbReference type="Pfam" id="PF02518">
    <property type="entry name" value="HATPase_c"/>
    <property type="match status" value="1"/>
</dbReference>